<dbReference type="PANTHER" id="PTHR43530">
    <property type="entry name" value="QUEUINE TRNA-RIBOSYLTRANSFERASE CATALYTIC SUBUNIT 1"/>
    <property type="match status" value="1"/>
</dbReference>
<feature type="domain" description="tRNA-guanine(15) transglycosylase-like" evidence="3">
    <location>
        <begin position="32"/>
        <end position="86"/>
    </location>
</feature>
<dbReference type="Gene3D" id="3.20.20.105">
    <property type="entry name" value="Queuine tRNA-ribosyltransferase-like"/>
    <property type="match status" value="1"/>
</dbReference>
<protein>
    <recommendedName>
        <fullName evidence="3">tRNA-guanine(15) transglycosylase-like domain-containing protein</fullName>
    </recommendedName>
</protein>
<dbReference type="PANTHER" id="PTHR43530:SF1">
    <property type="entry name" value="QUEUINE TRNA-RIBOSYLTRANSFERASE CATALYTIC SUBUNIT 1"/>
    <property type="match status" value="1"/>
</dbReference>
<dbReference type="AlphaFoldDB" id="A0A401TCW1"/>
<feature type="compositionally biased region" description="Low complexity" evidence="2">
    <location>
        <begin position="9"/>
        <end position="19"/>
    </location>
</feature>
<dbReference type="STRING" id="137246.A0A401TCW1"/>
<sequence length="93" mass="9605">MSPAPGPGAPSASASASAPLRVVSRRECPVSRARLLQLELPHGELQTPVFMPVGTQGTLKGIAVRQLEALGCSILLGNTYHLGARPVRGGPAR</sequence>
<dbReference type="InterPro" id="IPR036511">
    <property type="entry name" value="TGT-like_sf"/>
</dbReference>
<name>A0A401TCW1_CHIPU</name>
<feature type="region of interest" description="Disordered" evidence="2">
    <location>
        <begin position="1"/>
        <end position="21"/>
    </location>
</feature>
<keyword evidence="5" id="KW-1185">Reference proteome</keyword>
<gene>
    <name evidence="4" type="ORF">chiPu_0024012</name>
</gene>
<evidence type="ECO:0000313" key="5">
    <source>
        <dbReference type="Proteomes" id="UP000287033"/>
    </source>
</evidence>
<dbReference type="InterPro" id="IPR002616">
    <property type="entry name" value="tRNA_ribo_trans-like"/>
</dbReference>
<proteinExistence type="predicted"/>
<reference evidence="4 5" key="1">
    <citation type="journal article" date="2018" name="Nat. Ecol. Evol.">
        <title>Shark genomes provide insights into elasmobranch evolution and the origin of vertebrates.</title>
        <authorList>
            <person name="Hara Y"/>
            <person name="Yamaguchi K"/>
            <person name="Onimaru K"/>
            <person name="Kadota M"/>
            <person name="Koyanagi M"/>
            <person name="Keeley SD"/>
            <person name="Tatsumi K"/>
            <person name="Tanaka K"/>
            <person name="Motone F"/>
            <person name="Kageyama Y"/>
            <person name="Nozu R"/>
            <person name="Adachi N"/>
            <person name="Nishimura O"/>
            <person name="Nakagawa R"/>
            <person name="Tanegashima C"/>
            <person name="Kiyatake I"/>
            <person name="Matsumoto R"/>
            <person name="Murakumo K"/>
            <person name="Nishida K"/>
            <person name="Terakita A"/>
            <person name="Kuratani S"/>
            <person name="Sato K"/>
            <person name="Hyodo S Kuraku.S."/>
        </authorList>
    </citation>
    <scope>NUCLEOTIDE SEQUENCE [LARGE SCALE GENOMIC DNA]</scope>
</reference>
<evidence type="ECO:0000256" key="2">
    <source>
        <dbReference type="SAM" id="MobiDB-lite"/>
    </source>
</evidence>
<dbReference type="Pfam" id="PF01702">
    <property type="entry name" value="TGT"/>
    <property type="match status" value="1"/>
</dbReference>
<evidence type="ECO:0000256" key="1">
    <source>
        <dbReference type="ARBA" id="ARBA00022833"/>
    </source>
</evidence>
<evidence type="ECO:0000313" key="4">
    <source>
        <dbReference type="EMBL" id="GCC40491.1"/>
    </source>
</evidence>
<dbReference type="GO" id="GO:0008479">
    <property type="term" value="F:tRNA-guanosine(34) queuine transglycosylase activity"/>
    <property type="evidence" value="ECO:0007669"/>
    <property type="project" value="TreeGrafter"/>
</dbReference>
<dbReference type="Proteomes" id="UP000287033">
    <property type="component" value="Unassembled WGS sequence"/>
</dbReference>
<keyword evidence="1" id="KW-0862">Zinc</keyword>
<dbReference type="OrthoDB" id="10249838at2759"/>
<dbReference type="GO" id="GO:0006400">
    <property type="term" value="P:tRNA modification"/>
    <property type="evidence" value="ECO:0007669"/>
    <property type="project" value="InterPro"/>
</dbReference>
<dbReference type="NCBIfam" id="TIGR00449">
    <property type="entry name" value="tgt_general"/>
    <property type="match status" value="1"/>
</dbReference>
<dbReference type="SUPFAM" id="SSF51713">
    <property type="entry name" value="tRNA-guanine transglycosylase"/>
    <property type="match status" value="1"/>
</dbReference>
<dbReference type="OMA" id="MTLPHHD"/>
<accession>A0A401TCW1</accession>
<dbReference type="EMBL" id="BEZZ01031053">
    <property type="protein sequence ID" value="GCC40491.1"/>
    <property type="molecule type" value="Genomic_DNA"/>
</dbReference>
<evidence type="ECO:0000259" key="3">
    <source>
        <dbReference type="Pfam" id="PF01702"/>
    </source>
</evidence>
<dbReference type="GO" id="GO:0005829">
    <property type="term" value="C:cytosol"/>
    <property type="evidence" value="ECO:0007669"/>
    <property type="project" value="TreeGrafter"/>
</dbReference>
<comment type="caution">
    <text evidence="4">The sequence shown here is derived from an EMBL/GenBank/DDBJ whole genome shotgun (WGS) entry which is preliminary data.</text>
</comment>
<organism evidence="4 5">
    <name type="scientific">Chiloscyllium punctatum</name>
    <name type="common">Brownbanded bambooshark</name>
    <name type="synonym">Hemiscyllium punctatum</name>
    <dbReference type="NCBI Taxonomy" id="137246"/>
    <lineage>
        <taxon>Eukaryota</taxon>
        <taxon>Metazoa</taxon>
        <taxon>Chordata</taxon>
        <taxon>Craniata</taxon>
        <taxon>Vertebrata</taxon>
        <taxon>Chondrichthyes</taxon>
        <taxon>Elasmobranchii</taxon>
        <taxon>Galeomorphii</taxon>
        <taxon>Galeoidea</taxon>
        <taxon>Orectolobiformes</taxon>
        <taxon>Hemiscylliidae</taxon>
        <taxon>Chiloscyllium</taxon>
    </lineage>
</organism>